<dbReference type="Proteomes" id="UP000231990">
    <property type="component" value="Unassembled WGS sequence"/>
</dbReference>
<proteinExistence type="predicted"/>
<dbReference type="InterPro" id="IPR003646">
    <property type="entry name" value="SH3-like_bac-type"/>
</dbReference>
<dbReference type="Proteomes" id="UP000231962">
    <property type="component" value="Unassembled WGS sequence"/>
</dbReference>
<evidence type="ECO:0000313" key="2">
    <source>
        <dbReference type="EMBL" id="PJZ68463.1"/>
    </source>
</evidence>
<dbReference type="OrthoDB" id="5984340at2"/>
<dbReference type="RefSeq" id="WP_100715088.1">
    <property type="nucleotide sequence ID" value="NZ_NPDY01000022.1"/>
</dbReference>
<organism evidence="3 5">
    <name type="scientific">Leptospira perolatii</name>
    <dbReference type="NCBI Taxonomy" id="2023191"/>
    <lineage>
        <taxon>Bacteria</taxon>
        <taxon>Pseudomonadati</taxon>
        <taxon>Spirochaetota</taxon>
        <taxon>Spirochaetia</taxon>
        <taxon>Leptospirales</taxon>
        <taxon>Leptospiraceae</taxon>
        <taxon>Leptospira</taxon>
    </lineage>
</organism>
<dbReference type="Gene3D" id="2.30.30.40">
    <property type="entry name" value="SH3 Domains"/>
    <property type="match status" value="1"/>
</dbReference>
<keyword evidence="4" id="KW-1185">Reference proteome</keyword>
<gene>
    <name evidence="2" type="ORF">CH360_16110</name>
    <name evidence="3" type="ORF">CH373_16890</name>
</gene>
<evidence type="ECO:0000313" key="5">
    <source>
        <dbReference type="Proteomes" id="UP000231990"/>
    </source>
</evidence>
<evidence type="ECO:0000313" key="4">
    <source>
        <dbReference type="Proteomes" id="UP000231962"/>
    </source>
</evidence>
<dbReference type="Pfam" id="PF08239">
    <property type="entry name" value="SH3_3"/>
    <property type="match status" value="1"/>
</dbReference>
<reference evidence="4 5" key="1">
    <citation type="submission" date="2017-07" db="EMBL/GenBank/DDBJ databases">
        <title>Leptospira spp. isolated from tropical soils.</title>
        <authorList>
            <person name="Thibeaux R."/>
            <person name="Iraola G."/>
            <person name="Ferres I."/>
            <person name="Bierque E."/>
            <person name="Girault D."/>
            <person name="Soupe-Gilbert M.-E."/>
            <person name="Picardeau M."/>
            <person name="Goarant C."/>
        </authorList>
    </citation>
    <scope>NUCLEOTIDE SEQUENCE [LARGE SCALE GENOMIC DNA]</scope>
    <source>
        <strain evidence="3 5">FH1-B-B1</strain>
        <strain evidence="2 4">FH1-B-C1</strain>
    </source>
</reference>
<protein>
    <recommendedName>
        <fullName evidence="1">SH3b domain-containing protein</fullName>
    </recommendedName>
</protein>
<feature type="domain" description="SH3b" evidence="1">
    <location>
        <begin position="40"/>
        <end position="101"/>
    </location>
</feature>
<evidence type="ECO:0000259" key="1">
    <source>
        <dbReference type="Pfam" id="PF08239"/>
    </source>
</evidence>
<comment type="caution">
    <text evidence="3">The sequence shown here is derived from an EMBL/GenBank/DDBJ whole genome shotgun (WGS) entry which is preliminary data.</text>
</comment>
<name>A0A2M9ZIM8_9LEPT</name>
<accession>A0A2M9ZIM8</accession>
<sequence>MNKIGLITLILLIGNCFLISKKEKINIRTTKYQVIVKEGAIRKEPSIKSPTLGKVLENEMVEVIEFLDKKETLTIKYGFRDKWAKVLFNGDETGYIFGSLIQLASLNDYQCPQPLRLLNVKIKGEGSYLKICSDGSYELSEYYNCEGYNCSEHGCFDATKKKITLIPKKEFYYKGVGEPEVCTHGCTYSVYSTISKFSSRKPHDLKDTFEYGDLNLEKFNPKDSRFEITELPKGYNCRYNQLF</sequence>
<evidence type="ECO:0000313" key="3">
    <source>
        <dbReference type="EMBL" id="PJZ71909.1"/>
    </source>
</evidence>
<dbReference type="EMBL" id="NPDY01000022">
    <property type="protein sequence ID" value="PJZ68463.1"/>
    <property type="molecule type" value="Genomic_DNA"/>
</dbReference>
<dbReference type="EMBL" id="NPDZ01000016">
    <property type="protein sequence ID" value="PJZ71909.1"/>
    <property type="molecule type" value="Genomic_DNA"/>
</dbReference>
<dbReference type="AlphaFoldDB" id="A0A2M9ZIM8"/>